<dbReference type="Pfam" id="PF14110">
    <property type="entry name" value="DUF4282"/>
    <property type="match status" value="1"/>
</dbReference>
<dbReference type="EMBL" id="BMKX01000002">
    <property type="protein sequence ID" value="GGJ56980.1"/>
    <property type="molecule type" value="Genomic_DNA"/>
</dbReference>
<keyword evidence="2" id="KW-0812">Transmembrane</keyword>
<feature type="region of interest" description="Disordered" evidence="1">
    <location>
        <begin position="87"/>
        <end position="146"/>
    </location>
</feature>
<feature type="transmembrane region" description="Helical" evidence="2">
    <location>
        <begin position="47"/>
        <end position="66"/>
    </location>
</feature>
<dbReference type="RefSeq" id="WP_096257838.1">
    <property type="nucleotide sequence ID" value="NZ_BMKX01000002.1"/>
</dbReference>
<dbReference type="InterPro" id="IPR025557">
    <property type="entry name" value="DUF4282"/>
</dbReference>
<dbReference type="GeneID" id="303303841"/>
<accession>A0ABQ2DJK1</accession>
<evidence type="ECO:0000256" key="2">
    <source>
        <dbReference type="SAM" id="Phobius"/>
    </source>
</evidence>
<evidence type="ECO:0000313" key="3">
    <source>
        <dbReference type="EMBL" id="GGJ56980.1"/>
    </source>
</evidence>
<dbReference type="Proteomes" id="UP000606115">
    <property type="component" value="Unassembled WGS sequence"/>
</dbReference>
<comment type="caution">
    <text evidence="3">The sequence shown here is derived from an EMBL/GenBank/DDBJ whole genome shotgun (WGS) entry which is preliminary data.</text>
</comment>
<evidence type="ECO:0000256" key="1">
    <source>
        <dbReference type="SAM" id="MobiDB-lite"/>
    </source>
</evidence>
<gene>
    <name evidence="3" type="ORF">GCM10007173_14730</name>
</gene>
<keyword evidence="2" id="KW-1133">Transmembrane helix</keyword>
<evidence type="ECO:0000313" key="4">
    <source>
        <dbReference type="Proteomes" id="UP000606115"/>
    </source>
</evidence>
<organism evidence="3 4">
    <name type="scientific">Glutamicibacter ardleyensis</name>
    <dbReference type="NCBI Taxonomy" id="225894"/>
    <lineage>
        <taxon>Bacteria</taxon>
        <taxon>Bacillati</taxon>
        <taxon>Actinomycetota</taxon>
        <taxon>Actinomycetes</taxon>
        <taxon>Micrococcales</taxon>
        <taxon>Micrococcaceae</taxon>
        <taxon>Glutamicibacter</taxon>
    </lineage>
</organism>
<feature type="transmembrane region" description="Helical" evidence="2">
    <location>
        <begin position="20"/>
        <end position="41"/>
    </location>
</feature>
<proteinExistence type="predicted"/>
<evidence type="ECO:0008006" key="5">
    <source>
        <dbReference type="Google" id="ProtNLM"/>
    </source>
</evidence>
<keyword evidence="2" id="KW-0472">Membrane</keyword>
<sequence>MKALFDFGFRKFVTPSIIKIVYILIMIMLAVGYISFTVLAFTESVMFGILVLLILGPLFTLIYLALARASLESLIAQIRTAENTSELVRLAGGTPPSEQQFGEVPPHPAGPTNPQVRPAAQADPTRPVNRQNPEGGQTPPENPYKQ</sequence>
<reference evidence="4" key="1">
    <citation type="journal article" date="2019" name="Int. J. Syst. Evol. Microbiol.">
        <title>The Global Catalogue of Microorganisms (GCM) 10K type strain sequencing project: providing services to taxonomists for standard genome sequencing and annotation.</title>
        <authorList>
            <consortium name="The Broad Institute Genomics Platform"/>
            <consortium name="The Broad Institute Genome Sequencing Center for Infectious Disease"/>
            <person name="Wu L."/>
            <person name="Ma J."/>
        </authorList>
    </citation>
    <scope>NUCLEOTIDE SEQUENCE [LARGE SCALE GENOMIC DNA]</scope>
    <source>
        <strain evidence="4">CGMCC 1.3685</strain>
    </source>
</reference>
<keyword evidence="4" id="KW-1185">Reference proteome</keyword>
<name>A0ABQ2DJK1_9MICC</name>
<protein>
    <recommendedName>
        <fullName evidence="5">DUF4282 domain-containing protein</fullName>
    </recommendedName>
</protein>